<evidence type="ECO:0000256" key="1">
    <source>
        <dbReference type="SAM" id="MobiDB-lite"/>
    </source>
</evidence>
<protein>
    <submittedName>
        <fullName evidence="2">YfhD family protein</fullName>
    </submittedName>
</protein>
<dbReference type="InterPro" id="IPR025435">
    <property type="entry name" value="YfhD-like"/>
</dbReference>
<evidence type="ECO:0000313" key="2">
    <source>
        <dbReference type="EMBL" id="MFD1020446.1"/>
    </source>
</evidence>
<dbReference type="EMBL" id="JBHTKL010000005">
    <property type="protein sequence ID" value="MFD1020446.1"/>
    <property type="molecule type" value="Genomic_DNA"/>
</dbReference>
<dbReference type="RefSeq" id="WP_386062081.1">
    <property type="nucleotide sequence ID" value="NZ_JBHTKL010000005.1"/>
</dbReference>
<proteinExistence type="predicted"/>
<sequence length="63" mass="7184">MGRDDRRKANGKNDAGLPQTPKREKDAAGARDVEFAQEFADQEDKQAQERARQADARQKRNNQ</sequence>
<dbReference type="Pfam" id="PF14151">
    <property type="entry name" value="YfhD"/>
    <property type="match status" value="1"/>
</dbReference>
<accession>A0ABW3L2Y7</accession>
<comment type="caution">
    <text evidence="2">The sequence shown here is derived from an EMBL/GenBank/DDBJ whole genome shotgun (WGS) entry which is preliminary data.</text>
</comment>
<dbReference type="Proteomes" id="UP001596990">
    <property type="component" value="Unassembled WGS sequence"/>
</dbReference>
<feature type="region of interest" description="Disordered" evidence="1">
    <location>
        <begin position="1"/>
        <end position="63"/>
    </location>
</feature>
<feature type="compositionally biased region" description="Basic and acidic residues" evidence="1">
    <location>
        <begin position="21"/>
        <end position="34"/>
    </location>
</feature>
<feature type="compositionally biased region" description="Basic and acidic residues" evidence="1">
    <location>
        <begin position="42"/>
        <end position="63"/>
    </location>
</feature>
<keyword evidence="3" id="KW-1185">Reference proteome</keyword>
<organism evidence="2 3">
    <name type="scientific">Thalassobacillus hwangdonensis</name>
    <dbReference type="NCBI Taxonomy" id="546108"/>
    <lineage>
        <taxon>Bacteria</taxon>
        <taxon>Bacillati</taxon>
        <taxon>Bacillota</taxon>
        <taxon>Bacilli</taxon>
        <taxon>Bacillales</taxon>
        <taxon>Bacillaceae</taxon>
        <taxon>Thalassobacillus</taxon>
    </lineage>
</organism>
<name>A0ABW3L2Y7_9BACI</name>
<evidence type="ECO:0000313" key="3">
    <source>
        <dbReference type="Proteomes" id="UP001596990"/>
    </source>
</evidence>
<gene>
    <name evidence="2" type="ORF">ACFQ2J_14760</name>
</gene>
<reference evidence="3" key="1">
    <citation type="journal article" date="2019" name="Int. J. Syst. Evol. Microbiol.">
        <title>The Global Catalogue of Microorganisms (GCM) 10K type strain sequencing project: providing services to taxonomists for standard genome sequencing and annotation.</title>
        <authorList>
            <consortium name="The Broad Institute Genomics Platform"/>
            <consortium name="The Broad Institute Genome Sequencing Center for Infectious Disease"/>
            <person name="Wu L."/>
            <person name="Ma J."/>
        </authorList>
    </citation>
    <scope>NUCLEOTIDE SEQUENCE [LARGE SCALE GENOMIC DNA]</scope>
    <source>
        <strain evidence="3">CCUG 56607</strain>
    </source>
</reference>